<evidence type="ECO:0000313" key="1">
    <source>
        <dbReference type="EMBL" id="MBV7391260.1"/>
    </source>
</evidence>
<dbReference type="SFLD" id="SFLDG01140">
    <property type="entry name" value="C2.B:_Phosphomannomutase_and_P"/>
    <property type="match status" value="1"/>
</dbReference>
<dbReference type="RefSeq" id="WP_218326389.1">
    <property type="nucleotide sequence ID" value="NZ_JAHUZB010000004.1"/>
</dbReference>
<gene>
    <name evidence="1" type="ORF">KUA55_11270</name>
</gene>
<keyword evidence="2" id="KW-1185">Reference proteome</keyword>
<comment type="caution">
    <text evidence="1">The sequence shown here is derived from an EMBL/GenBank/DDBJ whole genome shotgun (WGS) entry which is preliminary data.</text>
</comment>
<organism evidence="1 2">
    <name type="scientific">Enterococcus alishanensis</name>
    <dbReference type="NCBI Taxonomy" id="1303817"/>
    <lineage>
        <taxon>Bacteria</taxon>
        <taxon>Bacillati</taxon>
        <taxon>Bacillota</taxon>
        <taxon>Bacilli</taxon>
        <taxon>Lactobacillales</taxon>
        <taxon>Enterococcaceae</taxon>
        <taxon>Enterococcus</taxon>
    </lineage>
</organism>
<dbReference type="SFLD" id="SFLDS00003">
    <property type="entry name" value="Haloacid_Dehalogenase"/>
    <property type="match status" value="1"/>
</dbReference>
<dbReference type="InterPro" id="IPR006379">
    <property type="entry name" value="HAD-SF_hydro_IIB"/>
</dbReference>
<keyword evidence="1" id="KW-0378">Hydrolase</keyword>
<proteinExistence type="predicted"/>
<name>A0ABS6TEH7_9ENTE</name>
<dbReference type="NCBIfam" id="TIGR00099">
    <property type="entry name" value="Cof-subfamily"/>
    <property type="match status" value="1"/>
</dbReference>
<accession>A0ABS6TEH7</accession>
<dbReference type="CDD" id="cd07516">
    <property type="entry name" value="HAD_Pase"/>
    <property type="match status" value="1"/>
</dbReference>
<reference evidence="1 2" key="1">
    <citation type="submission" date="2021-06" db="EMBL/GenBank/DDBJ databases">
        <title>Enterococcus alishanensis sp. nov., a novel lactic acid bacterium isolated from fresh coffee beans.</title>
        <authorList>
            <person name="Chen Y.-S."/>
        </authorList>
    </citation>
    <scope>NUCLEOTIDE SEQUENCE [LARGE SCALE GENOMIC DNA]</scope>
    <source>
        <strain evidence="1 2">ALS3</strain>
    </source>
</reference>
<dbReference type="Pfam" id="PF08282">
    <property type="entry name" value="Hydrolase_3"/>
    <property type="match status" value="1"/>
</dbReference>
<dbReference type="EMBL" id="JAHUZB010000004">
    <property type="protein sequence ID" value="MBV7391260.1"/>
    <property type="molecule type" value="Genomic_DNA"/>
</dbReference>
<protein>
    <submittedName>
        <fullName evidence="1">Cof-type HAD-IIB family hydrolase</fullName>
    </submittedName>
</protein>
<dbReference type="GO" id="GO:0016787">
    <property type="term" value="F:hydrolase activity"/>
    <property type="evidence" value="ECO:0007669"/>
    <property type="project" value="UniProtKB-KW"/>
</dbReference>
<dbReference type="Proteomes" id="UP000774130">
    <property type="component" value="Unassembled WGS sequence"/>
</dbReference>
<dbReference type="PANTHER" id="PTHR10000:SF8">
    <property type="entry name" value="HAD SUPERFAMILY HYDROLASE-LIKE, TYPE 3"/>
    <property type="match status" value="1"/>
</dbReference>
<dbReference type="PANTHER" id="PTHR10000">
    <property type="entry name" value="PHOSPHOSERINE PHOSPHATASE"/>
    <property type="match status" value="1"/>
</dbReference>
<evidence type="ECO:0000313" key="2">
    <source>
        <dbReference type="Proteomes" id="UP000774130"/>
    </source>
</evidence>
<sequence>MYRLITCDLDETLLNSQRQVSERNRQAIAAAKEKGVYFVPTTGRGYRSIEPTLTELQALNQKEHYMIGFNGGIIMENYGAKLLDSTSMDFQMIQALFEIGKDLNVAIHVNTFEMSYIYNASEMLDFYNNSPQHHLLAAPDISNLKNQTCYKIIFQNSDVTYLRSLEKLIPADLKAQLDISYSSNRYMEFNPLGVTKGAALKKLAQHLDVPLDQTIAIGDNINDLSMLETAALGVAVANAVPEVKKLATFTTTADHNQSAIAEMIEKFIL</sequence>
<dbReference type="NCBIfam" id="TIGR01484">
    <property type="entry name" value="HAD-SF-IIB"/>
    <property type="match status" value="1"/>
</dbReference>
<dbReference type="InterPro" id="IPR000150">
    <property type="entry name" value="Cof"/>
</dbReference>